<proteinExistence type="predicted"/>
<dbReference type="Proteomes" id="UP001212803">
    <property type="component" value="Chromosome"/>
</dbReference>
<evidence type="ECO:0000313" key="2">
    <source>
        <dbReference type="Proteomes" id="UP001212803"/>
    </source>
</evidence>
<sequence>MAFYTCIFSPETYEDFRKSGGSIVRFHERHIRQAHRVKAGDLFVCYVTRASRWAALLEATGEVIIASPESEGQHRVLVSVNPRALLPLEHAIPMMEDCIWNQLTFTRKHPKTFRYWTAPLRTNLVTIAEEDGNVIARELARQKENPVHYPVPPSVQVALVRGTDRDVVVVVPQDESANDGAPLPEVRESLQIQALLATVGSRMRLKVWIPPNDRARVKAEWGGEPDSLIERLPLNYDDVTLRTIEQIDVLWLKGRSIRRAFEVEHTTSIYSGILRMADLLALQPNMDIKLHIVAPEARREKVLHEIRRPVFSLIEPRSLAERCTYLSYDAVREIAALPHLEHLSDSVLDDYEEPAEI</sequence>
<keyword evidence="2" id="KW-1185">Reference proteome</keyword>
<evidence type="ECO:0008006" key="3">
    <source>
        <dbReference type="Google" id="ProtNLM"/>
    </source>
</evidence>
<gene>
    <name evidence="1" type="ORF">O0235_06775</name>
</gene>
<reference evidence="1 2" key="1">
    <citation type="journal article" date="2023" name="ISME J.">
        <title>Thermophilic Dehalococcoidia with unusual traits shed light on an unexpected past.</title>
        <authorList>
            <person name="Palmer M."/>
            <person name="Covington J.K."/>
            <person name="Zhou E.M."/>
            <person name="Thomas S.C."/>
            <person name="Habib N."/>
            <person name="Seymour C.O."/>
            <person name="Lai D."/>
            <person name="Johnston J."/>
            <person name="Hashimi A."/>
            <person name="Jiao J.Y."/>
            <person name="Muok A.R."/>
            <person name="Liu L."/>
            <person name="Xian W.D."/>
            <person name="Zhi X.Y."/>
            <person name="Li M.M."/>
            <person name="Silva L.P."/>
            <person name="Bowen B.P."/>
            <person name="Louie K."/>
            <person name="Briegel A."/>
            <person name="Pett-Ridge J."/>
            <person name="Weber P.K."/>
            <person name="Tocheva E.I."/>
            <person name="Woyke T."/>
            <person name="Northen T.R."/>
            <person name="Mayali X."/>
            <person name="Li W.J."/>
            <person name="Hedlund B.P."/>
        </authorList>
    </citation>
    <scope>NUCLEOTIDE SEQUENCE [LARGE SCALE GENOMIC DNA]</scope>
    <source>
        <strain evidence="1 2">YIM 72310</strain>
    </source>
</reference>
<dbReference type="EMBL" id="CP115149">
    <property type="protein sequence ID" value="WBL37268.1"/>
    <property type="molecule type" value="Genomic_DNA"/>
</dbReference>
<evidence type="ECO:0000313" key="1">
    <source>
        <dbReference type="EMBL" id="WBL37268.1"/>
    </source>
</evidence>
<dbReference type="Gene3D" id="3.10.590.10">
    <property type="entry name" value="ph1033 like domains"/>
    <property type="match status" value="1"/>
</dbReference>
<dbReference type="RefSeq" id="WP_270057781.1">
    <property type="nucleotide sequence ID" value="NZ_CP115149.1"/>
</dbReference>
<accession>A0ABY7M9P3</accession>
<organism evidence="1 2">
    <name type="scientific">Tepidiforma flava</name>
    <dbReference type="NCBI Taxonomy" id="3004094"/>
    <lineage>
        <taxon>Bacteria</taxon>
        <taxon>Bacillati</taxon>
        <taxon>Chloroflexota</taxon>
        <taxon>Tepidiformia</taxon>
        <taxon>Tepidiformales</taxon>
        <taxon>Tepidiformaceae</taxon>
        <taxon>Tepidiforma</taxon>
    </lineage>
</organism>
<protein>
    <recommendedName>
        <fullName evidence="3">EVE domain-containing protein</fullName>
    </recommendedName>
</protein>
<name>A0ABY7M9P3_9CHLR</name>